<dbReference type="InterPro" id="IPR022324">
    <property type="entry name" value="Bacilysin_exporter_BacE_put"/>
</dbReference>
<dbReference type="InterPro" id="IPR036259">
    <property type="entry name" value="MFS_trans_sf"/>
</dbReference>
<dbReference type="HOGENOM" id="CLU_034180_13_2_11"/>
<gene>
    <name evidence="9" type="ordered locus">Kfla_4137</name>
</gene>
<dbReference type="InterPro" id="IPR020846">
    <property type="entry name" value="MFS_dom"/>
</dbReference>
<feature type="region of interest" description="Disordered" evidence="6">
    <location>
        <begin position="407"/>
        <end position="445"/>
    </location>
</feature>
<evidence type="ECO:0000313" key="10">
    <source>
        <dbReference type="Proteomes" id="UP000007967"/>
    </source>
</evidence>
<dbReference type="GO" id="GO:0022857">
    <property type="term" value="F:transmembrane transporter activity"/>
    <property type="evidence" value="ECO:0007669"/>
    <property type="project" value="InterPro"/>
</dbReference>
<dbReference type="GO" id="GO:0005886">
    <property type="term" value="C:plasma membrane"/>
    <property type="evidence" value="ECO:0007669"/>
    <property type="project" value="UniProtKB-SubCell"/>
</dbReference>
<comment type="subcellular location">
    <subcellularLocation>
        <location evidence="1">Cell membrane</location>
        <topology evidence="1">Multi-pass membrane protein</topology>
    </subcellularLocation>
</comment>
<dbReference type="STRING" id="479435.Kfla_4137"/>
<feature type="domain" description="Major facilitator superfamily (MFS) profile" evidence="8">
    <location>
        <begin position="1"/>
        <end position="406"/>
    </location>
</feature>
<dbReference type="AlphaFoldDB" id="D2PSP6"/>
<feature type="compositionally biased region" description="Low complexity" evidence="6">
    <location>
        <begin position="412"/>
        <end position="426"/>
    </location>
</feature>
<keyword evidence="2" id="KW-1003">Cell membrane</keyword>
<dbReference type="Proteomes" id="UP000007967">
    <property type="component" value="Chromosome"/>
</dbReference>
<evidence type="ECO:0000256" key="1">
    <source>
        <dbReference type="ARBA" id="ARBA00004651"/>
    </source>
</evidence>
<sequence>MLTGQLWSHSDFKRLWFGQSLSSFGDRISRIALPTLALLTLDATTFQVGLLAAFGVLPYLLLGPFAGLLADRVARRPLLVVADVGRLLSLLSLPLAHLAGQLTLTHLMIVAAVNGVLTVFFDVAYQSYIPHLVGREHIVEANSKMSFTRSAADVGGAALGGGLLQLLGAVVAVVVDAVTFLVSAVSVLLVRDREEVRTASGQKPGAVLADLKIGFTTIGGDGRLRTLMTATGVLNLGGAAASALVLVYAYQIAGLSPLQVGIAFGCGGVGLLVGASTAAKLAEKLSLSTALVVTIAASGASSIVLATSPVSAAFVVLMFSQFVAGLANSTYNIHVLSLVAGITPFELLGRVGGTAMSVVHGSGALGAALGGTIGAALGVRATIGAAGGLIIVVAILVALSPVRSIRQHPGNEPAAPAAEEAAEPAAGETVDPAESAGETEKQPAR</sequence>
<feature type="transmembrane region" description="Helical" evidence="7">
    <location>
        <begin position="291"/>
        <end position="319"/>
    </location>
</feature>
<name>D2PSP6_KRIFD</name>
<keyword evidence="3 7" id="KW-0812">Transmembrane</keyword>
<dbReference type="KEGG" id="kfl:Kfla_4137"/>
<evidence type="ECO:0000259" key="8">
    <source>
        <dbReference type="PROSITE" id="PS50850"/>
    </source>
</evidence>
<organism evidence="9 10">
    <name type="scientific">Kribbella flavida (strain DSM 17836 / JCM 10339 / NBRC 14399)</name>
    <dbReference type="NCBI Taxonomy" id="479435"/>
    <lineage>
        <taxon>Bacteria</taxon>
        <taxon>Bacillati</taxon>
        <taxon>Actinomycetota</taxon>
        <taxon>Actinomycetes</taxon>
        <taxon>Propionibacteriales</taxon>
        <taxon>Kribbellaceae</taxon>
        <taxon>Kribbella</taxon>
    </lineage>
</organism>
<dbReference type="EMBL" id="CP001736">
    <property type="protein sequence ID" value="ADB33184.1"/>
    <property type="molecule type" value="Genomic_DNA"/>
</dbReference>
<keyword evidence="5 7" id="KW-0472">Membrane</keyword>
<dbReference type="CDD" id="cd06173">
    <property type="entry name" value="MFS_MefA_like"/>
    <property type="match status" value="1"/>
</dbReference>
<feature type="transmembrane region" description="Helical" evidence="7">
    <location>
        <begin position="383"/>
        <end position="402"/>
    </location>
</feature>
<dbReference type="PRINTS" id="PR01988">
    <property type="entry name" value="EXPORTERBACE"/>
</dbReference>
<dbReference type="OrthoDB" id="9815525at2"/>
<dbReference type="eggNOG" id="COG2814">
    <property type="taxonomic scope" value="Bacteria"/>
</dbReference>
<dbReference type="PANTHER" id="PTHR23513">
    <property type="entry name" value="INTEGRAL MEMBRANE EFFLUX PROTEIN-RELATED"/>
    <property type="match status" value="1"/>
</dbReference>
<dbReference type="Pfam" id="PF07690">
    <property type="entry name" value="MFS_1"/>
    <property type="match status" value="1"/>
</dbReference>
<dbReference type="PANTHER" id="PTHR23513:SF6">
    <property type="entry name" value="MAJOR FACILITATOR SUPERFAMILY ASSOCIATED DOMAIN-CONTAINING PROTEIN"/>
    <property type="match status" value="1"/>
</dbReference>
<keyword evidence="10" id="KW-1185">Reference proteome</keyword>
<keyword evidence="4 7" id="KW-1133">Transmembrane helix</keyword>
<dbReference type="PROSITE" id="PS50850">
    <property type="entry name" value="MFS"/>
    <property type="match status" value="1"/>
</dbReference>
<evidence type="ECO:0000256" key="6">
    <source>
        <dbReference type="SAM" id="MobiDB-lite"/>
    </source>
</evidence>
<feature type="transmembrane region" description="Helical" evidence="7">
    <location>
        <begin position="48"/>
        <end position="70"/>
    </location>
</feature>
<feature type="transmembrane region" description="Helical" evidence="7">
    <location>
        <begin position="233"/>
        <end position="252"/>
    </location>
</feature>
<dbReference type="Gene3D" id="1.20.1250.20">
    <property type="entry name" value="MFS general substrate transporter like domains"/>
    <property type="match status" value="1"/>
</dbReference>
<protein>
    <submittedName>
        <fullName evidence="9">Major facilitator superfamily MFS_1</fullName>
    </submittedName>
</protein>
<feature type="transmembrane region" description="Helical" evidence="7">
    <location>
        <begin position="170"/>
        <end position="190"/>
    </location>
</feature>
<evidence type="ECO:0000256" key="7">
    <source>
        <dbReference type="SAM" id="Phobius"/>
    </source>
</evidence>
<evidence type="ECO:0000256" key="5">
    <source>
        <dbReference type="ARBA" id="ARBA00023136"/>
    </source>
</evidence>
<evidence type="ECO:0000256" key="3">
    <source>
        <dbReference type="ARBA" id="ARBA00022692"/>
    </source>
</evidence>
<proteinExistence type="predicted"/>
<reference evidence="10" key="1">
    <citation type="submission" date="2009-09" db="EMBL/GenBank/DDBJ databases">
        <title>The complete genome of Kribbella flavida DSM 17836.</title>
        <authorList>
            <consortium name="US DOE Joint Genome Institute (JGI-PGF)"/>
            <person name="Lucas S."/>
            <person name="Copeland A."/>
            <person name="Lapidus A."/>
            <person name="Glavina del Rio T."/>
            <person name="Dalin E."/>
            <person name="Tice H."/>
            <person name="Bruce D."/>
            <person name="Goodwin L."/>
            <person name="Pitluck S."/>
            <person name="Kyrpides N."/>
            <person name="Mavromatis K."/>
            <person name="Ivanova N."/>
            <person name="Saunders E."/>
            <person name="Brettin T."/>
            <person name="Detter J.C."/>
            <person name="Han C."/>
            <person name="Larimer F."/>
            <person name="Land M."/>
            <person name="Hauser L."/>
            <person name="Markowitz V."/>
            <person name="Cheng J.-F."/>
            <person name="Hugenholtz P."/>
            <person name="Woyke T."/>
            <person name="Wu D."/>
            <person name="Pukall R."/>
            <person name="Klenk H.-P."/>
            <person name="Eisen J.A."/>
        </authorList>
    </citation>
    <scope>NUCLEOTIDE SEQUENCE [LARGE SCALE GENOMIC DNA]</scope>
    <source>
        <strain evidence="10">DSM 17836 / JCM 10339 / NBRC 14399</strain>
    </source>
</reference>
<evidence type="ECO:0000313" key="9">
    <source>
        <dbReference type="EMBL" id="ADB33184.1"/>
    </source>
</evidence>
<feature type="transmembrane region" description="Helical" evidence="7">
    <location>
        <begin position="258"/>
        <end position="279"/>
    </location>
</feature>
<evidence type="ECO:0000256" key="4">
    <source>
        <dbReference type="ARBA" id="ARBA00022989"/>
    </source>
</evidence>
<feature type="transmembrane region" description="Helical" evidence="7">
    <location>
        <begin position="355"/>
        <end position="377"/>
    </location>
</feature>
<dbReference type="InterPro" id="IPR011701">
    <property type="entry name" value="MFS"/>
</dbReference>
<evidence type="ECO:0000256" key="2">
    <source>
        <dbReference type="ARBA" id="ARBA00022475"/>
    </source>
</evidence>
<feature type="transmembrane region" description="Helical" evidence="7">
    <location>
        <begin position="104"/>
        <end position="125"/>
    </location>
</feature>
<dbReference type="SUPFAM" id="SSF103473">
    <property type="entry name" value="MFS general substrate transporter"/>
    <property type="match status" value="1"/>
</dbReference>
<reference evidence="9 10" key="2">
    <citation type="journal article" date="2010" name="Stand. Genomic Sci.">
        <title>Complete genome sequence of Kribbella flavida type strain (IFO 14399).</title>
        <authorList>
            <person name="Pukall R."/>
            <person name="Lapidus A."/>
            <person name="Glavina Del Rio T."/>
            <person name="Copeland A."/>
            <person name="Tice H."/>
            <person name="Cheng J.-F."/>
            <person name="Lucas S."/>
            <person name="Chen F."/>
            <person name="Nolan M."/>
            <person name="LaButti K."/>
            <person name="Pati A."/>
            <person name="Ivanova N."/>
            <person name="Mavrommatis K."/>
            <person name="Mikhailova N."/>
            <person name="Pitluck S."/>
            <person name="Bruce D."/>
            <person name="Goodwin L."/>
            <person name="Land M."/>
            <person name="Hauser L."/>
            <person name="Chang Y.-J."/>
            <person name="Jeffries C.D."/>
            <person name="Chen A."/>
            <person name="Palaniappan K."/>
            <person name="Chain P."/>
            <person name="Rohde M."/>
            <person name="Goeker M."/>
            <person name="Bristow J."/>
            <person name="Eisen J.A."/>
            <person name="Markowitz V."/>
            <person name="Hugenholtz P."/>
            <person name="Kyrpides N.C."/>
            <person name="Klenk H.-P."/>
            <person name="Brettin T."/>
        </authorList>
    </citation>
    <scope>NUCLEOTIDE SEQUENCE [LARGE SCALE GENOMIC DNA]</scope>
    <source>
        <strain evidence="10">DSM 17836 / JCM 10339 / NBRC 14399</strain>
    </source>
</reference>
<accession>D2PSP6</accession>
<dbReference type="RefSeq" id="WP_012921738.1">
    <property type="nucleotide sequence ID" value="NC_013729.1"/>
</dbReference>